<feature type="transmembrane region" description="Helical" evidence="1">
    <location>
        <begin position="99"/>
        <end position="116"/>
    </location>
</feature>
<dbReference type="KEGG" id="thg:TCELL_0759"/>
<dbReference type="Proteomes" id="UP000005270">
    <property type="component" value="Chromosome"/>
</dbReference>
<keyword evidence="1" id="KW-1133">Transmembrane helix</keyword>
<feature type="transmembrane region" description="Helical" evidence="1">
    <location>
        <begin position="264"/>
        <end position="287"/>
    </location>
</feature>
<reference evidence="2 3" key="1">
    <citation type="journal article" date="2012" name="J. Bacteriol.">
        <title>Complete genome sequence of the hyperthermophilic cellulolytic Crenarchaeon 'Thermogladius cellulolyticus' 1633.</title>
        <authorList>
            <person name="Mardanov A.V."/>
            <person name="Kochetkova T.V."/>
            <person name="Beletsky A.V."/>
            <person name="Bonch-Osmolovskaya E.A."/>
            <person name="Ravin N.V."/>
            <person name="Skryabin K.G."/>
        </authorList>
    </citation>
    <scope>NUCLEOTIDE SEQUENCE [LARGE SCALE GENOMIC DNA]</scope>
    <source>
        <strain evidence="3">DSM 22663 / VKM B-2946 / 1633</strain>
    </source>
</reference>
<keyword evidence="1" id="KW-0812">Transmembrane</keyword>
<evidence type="ECO:0000313" key="3">
    <source>
        <dbReference type="Proteomes" id="UP000005270"/>
    </source>
</evidence>
<feature type="transmembrane region" description="Helical" evidence="1">
    <location>
        <begin position="12"/>
        <end position="30"/>
    </location>
</feature>
<dbReference type="HOGENOM" id="CLU_945340_0_0_2"/>
<gene>
    <name evidence="2" type="ordered locus">TCELL_0759</name>
</gene>
<dbReference type="STRING" id="1184251.TCELL_0759"/>
<name>I3TEJ5_THEC1</name>
<protein>
    <submittedName>
        <fullName evidence="2">Uncharacterized protein</fullName>
    </submittedName>
</protein>
<keyword evidence="1" id="KW-0472">Membrane</keyword>
<dbReference type="AlphaFoldDB" id="I3TEJ5"/>
<keyword evidence="3" id="KW-1185">Reference proteome</keyword>
<dbReference type="RefSeq" id="WP_014737433.1">
    <property type="nucleotide sequence ID" value="NC_017954.1"/>
</dbReference>
<evidence type="ECO:0000256" key="1">
    <source>
        <dbReference type="SAM" id="Phobius"/>
    </source>
</evidence>
<feature type="transmembrane region" description="Helical" evidence="1">
    <location>
        <begin position="128"/>
        <end position="147"/>
    </location>
</feature>
<accession>I3TEJ5</accession>
<dbReference type="InParanoid" id="I3TEJ5"/>
<organism evidence="2 3">
    <name type="scientific">Thermogladius calderae (strain DSM 22663 / VKM B-2946 / 1633)</name>
    <dbReference type="NCBI Taxonomy" id="1184251"/>
    <lineage>
        <taxon>Archaea</taxon>
        <taxon>Thermoproteota</taxon>
        <taxon>Thermoprotei</taxon>
        <taxon>Desulfurococcales</taxon>
        <taxon>Desulfurococcaceae</taxon>
        <taxon>Thermogladius</taxon>
    </lineage>
</organism>
<dbReference type="GeneID" id="13013074"/>
<evidence type="ECO:0000313" key="2">
    <source>
        <dbReference type="EMBL" id="AFK51183.1"/>
    </source>
</evidence>
<proteinExistence type="predicted"/>
<dbReference type="EMBL" id="CP003531">
    <property type="protein sequence ID" value="AFK51183.1"/>
    <property type="molecule type" value="Genomic_DNA"/>
</dbReference>
<sequence length="294" mass="32436">MDKPGLSIKFELLLVYVAVAVVLVVIQQLVQPSVLYGVFPDNTGVNIAPVGRVAVVITDFNDARGISASTYLSGFVPALQITPANRGDVLVVRGYGPDWIQIILLVVGLGVLSLAISRTKPNVTWDKVHALLVLILVVAALSTYTYYTVAVEKNPVMAGWYARVTDRPFDKINITGVGYELGVLDFFNGSYLLNVRTNASVIAIYTPGVGLVYWQGCLGTEGVQYMSKYFTTENQTYVLIQPWNSTVYYSRIEFARYRSGMEGLVYLTISVAFLALSVLVQVLYPILRRRLVSE</sequence>